<feature type="domain" description="LRAT" evidence="5">
    <location>
        <begin position="22"/>
        <end position="128"/>
    </location>
</feature>
<evidence type="ECO:0000313" key="6">
    <source>
        <dbReference type="Ensembl" id="ENSCSEP00000002170.1"/>
    </source>
</evidence>
<dbReference type="GO" id="GO:0004623">
    <property type="term" value="F:phospholipase A2 activity"/>
    <property type="evidence" value="ECO:0007669"/>
    <property type="project" value="TreeGrafter"/>
</dbReference>
<evidence type="ECO:0000256" key="2">
    <source>
        <dbReference type="ARBA" id="ARBA00022679"/>
    </source>
</evidence>
<organism evidence="6 7">
    <name type="scientific">Cynoglossus semilaevis</name>
    <name type="common">Tongue sole</name>
    <dbReference type="NCBI Taxonomy" id="244447"/>
    <lineage>
        <taxon>Eukaryota</taxon>
        <taxon>Metazoa</taxon>
        <taxon>Chordata</taxon>
        <taxon>Craniata</taxon>
        <taxon>Vertebrata</taxon>
        <taxon>Euteleostomi</taxon>
        <taxon>Actinopterygii</taxon>
        <taxon>Neopterygii</taxon>
        <taxon>Teleostei</taxon>
        <taxon>Neoteleostei</taxon>
        <taxon>Acanthomorphata</taxon>
        <taxon>Carangaria</taxon>
        <taxon>Pleuronectiformes</taxon>
        <taxon>Pleuronectoidei</taxon>
        <taxon>Cynoglossidae</taxon>
        <taxon>Cynoglossinae</taxon>
        <taxon>Cynoglossus</taxon>
    </lineage>
</organism>
<dbReference type="GO" id="GO:0016410">
    <property type="term" value="F:N-acyltransferase activity"/>
    <property type="evidence" value="ECO:0007669"/>
    <property type="project" value="TreeGrafter"/>
</dbReference>
<dbReference type="GO" id="GO:0005737">
    <property type="term" value="C:cytoplasm"/>
    <property type="evidence" value="ECO:0007669"/>
    <property type="project" value="TreeGrafter"/>
</dbReference>
<evidence type="ECO:0000259" key="5">
    <source>
        <dbReference type="PROSITE" id="PS51934"/>
    </source>
</evidence>
<reference evidence="6" key="2">
    <citation type="submission" date="2025-08" db="UniProtKB">
        <authorList>
            <consortium name="Ensembl"/>
        </authorList>
    </citation>
    <scope>IDENTIFICATION</scope>
</reference>
<accession>A0A3P8UPI0</accession>
<evidence type="ECO:0000313" key="7">
    <source>
        <dbReference type="Proteomes" id="UP000265120"/>
    </source>
</evidence>
<sequence length="168" mass="19072">GFSGRNDSLACNIKSLFGDLIEFANPWLGLSLWAVYAGEGQNMTQKSNGDRVLKQTKVCIQRITELKLPAGTRIRVNNNKHNLAPSQPEWMKYRCDTLLQQEFKYDLLSFNSEHFATFIRYGQAVCNQQSIAIITTFLSHKNILALIPHPNNSLPYQPFLWCVPPASQ</sequence>
<comment type="similarity">
    <text evidence="1">Belongs to the H-rev107 family.</text>
</comment>
<dbReference type="InterPro" id="IPR007053">
    <property type="entry name" value="LRAT_dom"/>
</dbReference>
<name>A0A3P8UPI0_CYNSE</name>
<dbReference type="Ensembl" id="ENSCSET00000002208.1">
    <property type="protein sequence ID" value="ENSCSEP00000002170.1"/>
    <property type="gene ID" value="ENSCSEG00000001455.1"/>
</dbReference>
<dbReference type="Pfam" id="PF04970">
    <property type="entry name" value="LRAT"/>
    <property type="match status" value="1"/>
</dbReference>
<keyword evidence="3" id="KW-0378">Hydrolase</keyword>
<dbReference type="InterPro" id="IPR051496">
    <property type="entry name" value="H-rev107_PLA/AT"/>
</dbReference>
<dbReference type="Proteomes" id="UP000265120">
    <property type="component" value="Chromosome 13"/>
</dbReference>
<keyword evidence="2" id="KW-0808">Transferase</keyword>
<dbReference type="AlphaFoldDB" id="A0A3P8UPI0"/>
<keyword evidence="4" id="KW-0443">Lipid metabolism</keyword>
<dbReference type="PANTHER" id="PTHR13943:SF37">
    <property type="entry name" value="PHOSPHOLIPASE A AND ACYLTRANSFERASE 1"/>
    <property type="match status" value="1"/>
</dbReference>
<dbReference type="GeneTree" id="ENSGT00940000178343"/>
<proteinExistence type="inferred from homology"/>
<dbReference type="PANTHER" id="PTHR13943">
    <property type="entry name" value="HRAS-LIKE SUPPRESSOR - RELATED"/>
    <property type="match status" value="1"/>
</dbReference>
<protein>
    <recommendedName>
        <fullName evidence="5">LRAT domain-containing protein</fullName>
    </recommendedName>
</protein>
<keyword evidence="7" id="KW-1185">Reference proteome</keyword>
<reference evidence="6" key="3">
    <citation type="submission" date="2025-09" db="UniProtKB">
        <authorList>
            <consortium name="Ensembl"/>
        </authorList>
    </citation>
    <scope>IDENTIFICATION</scope>
</reference>
<reference evidence="6 7" key="1">
    <citation type="journal article" date="2014" name="Nat. Genet.">
        <title>Whole-genome sequence of a flatfish provides insights into ZW sex chromosome evolution and adaptation to a benthic lifestyle.</title>
        <authorList>
            <person name="Chen S."/>
            <person name="Zhang G."/>
            <person name="Shao C."/>
            <person name="Huang Q."/>
            <person name="Liu G."/>
            <person name="Zhang P."/>
            <person name="Song W."/>
            <person name="An N."/>
            <person name="Chalopin D."/>
            <person name="Volff J.N."/>
            <person name="Hong Y."/>
            <person name="Li Q."/>
            <person name="Sha Z."/>
            <person name="Zhou H."/>
            <person name="Xie M."/>
            <person name="Yu Q."/>
            <person name="Liu Y."/>
            <person name="Xiang H."/>
            <person name="Wang N."/>
            <person name="Wu K."/>
            <person name="Yang C."/>
            <person name="Zhou Q."/>
            <person name="Liao X."/>
            <person name="Yang L."/>
            <person name="Hu Q."/>
            <person name="Zhang J."/>
            <person name="Meng L."/>
            <person name="Jin L."/>
            <person name="Tian Y."/>
            <person name="Lian J."/>
            <person name="Yang J."/>
            <person name="Miao G."/>
            <person name="Liu S."/>
            <person name="Liang Z."/>
            <person name="Yan F."/>
            <person name="Li Y."/>
            <person name="Sun B."/>
            <person name="Zhang H."/>
            <person name="Zhang J."/>
            <person name="Zhu Y."/>
            <person name="Du M."/>
            <person name="Zhao Y."/>
            <person name="Schartl M."/>
            <person name="Tang Q."/>
            <person name="Wang J."/>
        </authorList>
    </citation>
    <scope>NUCLEOTIDE SEQUENCE</scope>
</reference>
<dbReference type="PROSITE" id="PS51934">
    <property type="entry name" value="LRAT"/>
    <property type="match status" value="1"/>
</dbReference>
<evidence type="ECO:0000256" key="3">
    <source>
        <dbReference type="ARBA" id="ARBA00022801"/>
    </source>
</evidence>
<evidence type="ECO:0000256" key="4">
    <source>
        <dbReference type="ARBA" id="ARBA00023098"/>
    </source>
</evidence>
<dbReference type="Gene3D" id="3.90.1720.10">
    <property type="entry name" value="endopeptidase domain like (from Nostoc punctiforme)"/>
    <property type="match status" value="1"/>
</dbReference>
<dbReference type="GO" id="GO:0008970">
    <property type="term" value="F:phospholipase A1 activity"/>
    <property type="evidence" value="ECO:0007669"/>
    <property type="project" value="TreeGrafter"/>
</dbReference>
<dbReference type="GO" id="GO:0070292">
    <property type="term" value="P:N-acylphosphatidylethanolamine metabolic process"/>
    <property type="evidence" value="ECO:0007669"/>
    <property type="project" value="TreeGrafter"/>
</dbReference>
<evidence type="ECO:0000256" key="1">
    <source>
        <dbReference type="ARBA" id="ARBA00007824"/>
    </source>
</evidence>